<dbReference type="PROSITE" id="PS50001">
    <property type="entry name" value="SH2"/>
    <property type="match status" value="2"/>
</dbReference>
<dbReference type="PRINTS" id="PR00401">
    <property type="entry name" value="SH2DOMAIN"/>
</dbReference>
<gene>
    <name evidence="6" type="ORF">MSPICULIGERA_LOCUS2224</name>
</gene>
<dbReference type="EMBL" id="CATQJA010000664">
    <property type="protein sequence ID" value="CAJ0562799.1"/>
    <property type="molecule type" value="Genomic_DNA"/>
</dbReference>
<evidence type="ECO:0000256" key="4">
    <source>
        <dbReference type="SAM" id="MobiDB-lite"/>
    </source>
</evidence>
<reference evidence="6" key="1">
    <citation type="submission" date="2023-06" db="EMBL/GenBank/DDBJ databases">
        <authorList>
            <person name="Delattre M."/>
        </authorList>
    </citation>
    <scope>NUCLEOTIDE SEQUENCE</scope>
    <source>
        <strain evidence="6">AF72</strain>
    </source>
</reference>
<dbReference type="InterPro" id="IPR036860">
    <property type="entry name" value="SH2_dom_sf"/>
</dbReference>
<dbReference type="SUPFAM" id="SSF55550">
    <property type="entry name" value="SH2 domain"/>
    <property type="match status" value="2"/>
</dbReference>
<comment type="caution">
    <text evidence="6">The sequence shown here is derived from an EMBL/GenBank/DDBJ whole genome shotgun (WGS) entry which is preliminary data.</text>
</comment>
<feature type="coiled-coil region" evidence="3">
    <location>
        <begin position="244"/>
        <end position="278"/>
    </location>
</feature>
<dbReference type="Gene3D" id="3.30.505.10">
    <property type="entry name" value="SH2 domain"/>
    <property type="match status" value="2"/>
</dbReference>
<keyword evidence="1 2" id="KW-0727">SH2 domain</keyword>
<protein>
    <recommendedName>
        <fullName evidence="5">SH2 domain-containing protein</fullName>
    </recommendedName>
</protein>
<feature type="compositionally biased region" description="Low complexity" evidence="4">
    <location>
        <begin position="115"/>
        <end position="128"/>
    </location>
</feature>
<keyword evidence="3" id="KW-0175">Coiled coil</keyword>
<evidence type="ECO:0000256" key="1">
    <source>
        <dbReference type="ARBA" id="ARBA00022999"/>
    </source>
</evidence>
<dbReference type="GO" id="GO:0046854">
    <property type="term" value="P:phosphatidylinositol phosphate biosynthetic process"/>
    <property type="evidence" value="ECO:0007669"/>
    <property type="project" value="TreeGrafter"/>
</dbReference>
<dbReference type="SMART" id="SM00252">
    <property type="entry name" value="SH2"/>
    <property type="match status" value="2"/>
</dbReference>
<feature type="non-terminal residue" evidence="6">
    <location>
        <position position="1"/>
    </location>
</feature>
<dbReference type="GO" id="GO:0008286">
    <property type="term" value="P:insulin receptor signaling pathway"/>
    <property type="evidence" value="ECO:0007669"/>
    <property type="project" value="TreeGrafter"/>
</dbReference>
<proteinExistence type="predicted"/>
<evidence type="ECO:0000256" key="2">
    <source>
        <dbReference type="PROSITE-ProRule" id="PRU00191"/>
    </source>
</evidence>
<dbReference type="GO" id="GO:0046935">
    <property type="term" value="F:1-phosphatidylinositol-3-kinase regulator activity"/>
    <property type="evidence" value="ECO:0007669"/>
    <property type="project" value="TreeGrafter"/>
</dbReference>
<feature type="region of interest" description="Disordered" evidence="4">
    <location>
        <begin position="111"/>
        <end position="133"/>
    </location>
</feature>
<dbReference type="Gene3D" id="1.10.287.1490">
    <property type="match status" value="1"/>
</dbReference>
<name>A0AA36FQX2_9BILA</name>
<keyword evidence="7" id="KW-1185">Reference proteome</keyword>
<dbReference type="GO" id="GO:0005942">
    <property type="term" value="C:phosphatidylinositol 3-kinase complex"/>
    <property type="evidence" value="ECO:0007669"/>
    <property type="project" value="TreeGrafter"/>
</dbReference>
<evidence type="ECO:0000313" key="6">
    <source>
        <dbReference type="EMBL" id="CAJ0562799.1"/>
    </source>
</evidence>
<accession>A0AA36FQX2</accession>
<dbReference type="Proteomes" id="UP001177023">
    <property type="component" value="Unassembled WGS sequence"/>
</dbReference>
<sequence length="500" mass="56010">MAQALQDQPWYWGAVSKEEVAGVLYGEPDGSFLVRDASTPGDYTLTIRYLGQTKLVKIHVVNGRCGFAPDALTHSSVPNLIDFHRVRSLSVYNESLDISLRHPVARRRESFSGCISPPSTSRITSPKSGSPKLRKSLPTLEHYNLPQPVNDDPLWEKNVGLEKLRIAQTALARARRLYDLTHEELARAEDLHRKQTQAMLDSERKIEVMRDVCDVQENTVFSEKDNPNLPEVMQNNQAVLKQYIEALEKERDYIKTQMHQLDSAMESLRVSCEKAQERLQHNNKMANECFSSLRAAGVPANELDETTERAKSKFIQSETVKVSQILGDLQLTWGPSRYLVNDCTKEGAHTLITSAKHRIIEASRQAGVYRHPPQGIFLIRPSGSQPDKLVLSVLNNEKVSHCLIEQSEQGWGFEHGGLYFVTLGDFVRYYSHTSLVEHNPEINTCLTVPALSSALTNRASISHEDKHIGLVQSPTSAATNTFAKMSMAEGPSLQKTEAVN</sequence>
<dbReference type="Pfam" id="PF00017">
    <property type="entry name" value="SH2"/>
    <property type="match status" value="2"/>
</dbReference>
<dbReference type="InterPro" id="IPR000980">
    <property type="entry name" value="SH2"/>
</dbReference>
<dbReference type="PANTHER" id="PTHR10155:SF10">
    <property type="entry name" value="PI3K21B, ISOFORM B"/>
    <property type="match status" value="1"/>
</dbReference>
<feature type="domain" description="SH2" evidence="5">
    <location>
        <begin position="10"/>
        <end position="104"/>
    </location>
</feature>
<dbReference type="PANTHER" id="PTHR10155">
    <property type="entry name" value="PHOSPHATIDYLINOSITOL 3-KINASE REGULATORY SUBUNIT"/>
    <property type="match status" value="1"/>
</dbReference>
<evidence type="ECO:0000259" key="5">
    <source>
        <dbReference type="PROSITE" id="PS50001"/>
    </source>
</evidence>
<evidence type="ECO:0000256" key="3">
    <source>
        <dbReference type="SAM" id="Coils"/>
    </source>
</evidence>
<dbReference type="AlphaFoldDB" id="A0AA36FQX2"/>
<evidence type="ECO:0000313" key="7">
    <source>
        <dbReference type="Proteomes" id="UP001177023"/>
    </source>
</evidence>
<organism evidence="6 7">
    <name type="scientific">Mesorhabditis spiculigera</name>
    <dbReference type="NCBI Taxonomy" id="96644"/>
    <lineage>
        <taxon>Eukaryota</taxon>
        <taxon>Metazoa</taxon>
        <taxon>Ecdysozoa</taxon>
        <taxon>Nematoda</taxon>
        <taxon>Chromadorea</taxon>
        <taxon>Rhabditida</taxon>
        <taxon>Rhabditina</taxon>
        <taxon>Rhabditomorpha</taxon>
        <taxon>Rhabditoidea</taxon>
        <taxon>Rhabditidae</taxon>
        <taxon>Mesorhabditinae</taxon>
        <taxon>Mesorhabditis</taxon>
    </lineage>
</organism>
<feature type="domain" description="SH2" evidence="5">
    <location>
        <begin position="333"/>
        <end position="450"/>
    </location>
</feature>